<evidence type="ECO:0000313" key="1">
    <source>
        <dbReference type="EMBL" id="KAJ6815289.1"/>
    </source>
</evidence>
<dbReference type="AlphaFoldDB" id="A0AAX6FG23"/>
<proteinExistence type="predicted"/>
<reference evidence="1" key="2">
    <citation type="submission" date="2023-04" db="EMBL/GenBank/DDBJ databases">
        <authorList>
            <person name="Bruccoleri R.E."/>
            <person name="Oakeley E.J."/>
            <person name="Faust A.-M."/>
            <person name="Dessus-Babus S."/>
            <person name="Altorfer M."/>
            <person name="Burckhardt D."/>
            <person name="Oertli M."/>
            <person name="Naumann U."/>
            <person name="Petersen F."/>
            <person name="Wong J."/>
        </authorList>
    </citation>
    <scope>NUCLEOTIDE SEQUENCE</scope>
    <source>
        <strain evidence="1">GSM-AAB239-AS_SAM_17_03QT</strain>
        <tissue evidence="1">Leaf</tissue>
    </source>
</reference>
<dbReference type="Proteomes" id="UP001140949">
    <property type="component" value="Unassembled WGS sequence"/>
</dbReference>
<protein>
    <submittedName>
        <fullName evidence="1">Formin-like protein 5 isoform X1</fullName>
    </submittedName>
</protein>
<sequence length="51" mass="5547">MARMRVSPRPRALSYWQDAGMGPTRIGGANGGATSACGLARRLAKYHFRLL</sequence>
<name>A0AAX6FG23_IRIPA</name>
<comment type="caution">
    <text evidence="1">The sequence shown here is derived from an EMBL/GenBank/DDBJ whole genome shotgun (WGS) entry which is preliminary data.</text>
</comment>
<evidence type="ECO:0000313" key="2">
    <source>
        <dbReference type="Proteomes" id="UP001140949"/>
    </source>
</evidence>
<dbReference type="EMBL" id="JANAVB010029174">
    <property type="protein sequence ID" value="KAJ6815289.1"/>
    <property type="molecule type" value="Genomic_DNA"/>
</dbReference>
<organism evidence="1 2">
    <name type="scientific">Iris pallida</name>
    <name type="common">Sweet iris</name>
    <dbReference type="NCBI Taxonomy" id="29817"/>
    <lineage>
        <taxon>Eukaryota</taxon>
        <taxon>Viridiplantae</taxon>
        <taxon>Streptophyta</taxon>
        <taxon>Embryophyta</taxon>
        <taxon>Tracheophyta</taxon>
        <taxon>Spermatophyta</taxon>
        <taxon>Magnoliopsida</taxon>
        <taxon>Liliopsida</taxon>
        <taxon>Asparagales</taxon>
        <taxon>Iridaceae</taxon>
        <taxon>Iridoideae</taxon>
        <taxon>Irideae</taxon>
        <taxon>Iris</taxon>
    </lineage>
</organism>
<keyword evidence="2" id="KW-1185">Reference proteome</keyword>
<accession>A0AAX6FG23</accession>
<gene>
    <name evidence="1" type="ORF">M6B38_135430</name>
</gene>
<reference evidence="1" key="1">
    <citation type="journal article" date="2023" name="GigaByte">
        <title>Genome assembly of the bearded iris, Iris pallida Lam.</title>
        <authorList>
            <person name="Bruccoleri R.E."/>
            <person name="Oakeley E.J."/>
            <person name="Faust A.M.E."/>
            <person name="Altorfer M."/>
            <person name="Dessus-Babus S."/>
            <person name="Burckhardt D."/>
            <person name="Oertli M."/>
            <person name="Naumann U."/>
            <person name="Petersen F."/>
            <person name="Wong J."/>
        </authorList>
    </citation>
    <scope>NUCLEOTIDE SEQUENCE</scope>
    <source>
        <strain evidence="1">GSM-AAB239-AS_SAM_17_03QT</strain>
    </source>
</reference>